<dbReference type="SUPFAM" id="SSF47413">
    <property type="entry name" value="lambda repressor-like DNA-binding domains"/>
    <property type="match status" value="1"/>
</dbReference>
<dbReference type="OrthoDB" id="4762426at2"/>
<name>A0A2K9PPX2_9FLAO</name>
<dbReference type="RefSeq" id="WP_102755749.1">
    <property type="nucleotide sequence ID" value="NZ_CP025791.1"/>
</dbReference>
<sequence>MKTKTTFLSCRKETGLLQQDVAYIFHQDTGMYNKHEKGHRRPTLETILGFHILFGKSLETLFPNHMKTMRERIVTRSKKRIEQLKMEQPQRGKHRIAYLTSFVNGLHNKHHG</sequence>
<dbReference type="EMBL" id="CP025791">
    <property type="protein sequence ID" value="AUP79094.1"/>
    <property type="molecule type" value="Genomic_DNA"/>
</dbReference>
<dbReference type="PROSITE" id="PS50943">
    <property type="entry name" value="HTH_CROC1"/>
    <property type="match status" value="1"/>
</dbReference>
<evidence type="ECO:0000313" key="2">
    <source>
        <dbReference type="EMBL" id="AUP79094.1"/>
    </source>
</evidence>
<protein>
    <recommendedName>
        <fullName evidence="1">HTH cro/C1-type domain-containing protein</fullName>
    </recommendedName>
</protein>
<dbReference type="Gene3D" id="1.10.260.40">
    <property type="entry name" value="lambda repressor-like DNA-binding domains"/>
    <property type="match status" value="1"/>
</dbReference>
<dbReference type="CDD" id="cd00093">
    <property type="entry name" value="HTH_XRE"/>
    <property type="match status" value="1"/>
</dbReference>
<evidence type="ECO:0000313" key="3">
    <source>
        <dbReference type="Proteomes" id="UP000235826"/>
    </source>
</evidence>
<dbReference type="AlphaFoldDB" id="A0A2K9PPX2"/>
<evidence type="ECO:0000259" key="1">
    <source>
        <dbReference type="PROSITE" id="PS50943"/>
    </source>
</evidence>
<gene>
    <name evidence="2" type="ORF">C1H87_10430</name>
</gene>
<reference evidence="2 3" key="1">
    <citation type="submission" date="2018-01" db="EMBL/GenBank/DDBJ databases">
        <title>Complete genome sequence of Flavivirga eckloniae ECD14 isolated from seaweed Ecklonia cava.</title>
        <authorList>
            <person name="Lee J.H."/>
            <person name="Baik K.S."/>
            <person name="Seong C.N."/>
        </authorList>
    </citation>
    <scope>NUCLEOTIDE SEQUENCE [LARGE SCALE GENOMIC DNA]</scope>
    <source>
        <strain evidence="2 3">ECD14</strain>
    </source>
</reference>
<dbReference type="InterPro" id="IPR001387">
    <property type="entry name" value="Cro/C1-type_HTH"/>
</dbReference>
<proteinExistence type="predicted"/>
<accession>A0A2K9PPX2</accession>
<dbReference type="Proteomes" id="UP000235826">
    <property type="component" value="Chromosome"/>
</dbReference>
<feature type="domain" description="HTH cro/C1-type" evidence="1">
    <location>
        <begin position="11"/>
        <end position="61"/>
    </location>
</feature>
<dbReference type="KEGG" id="fek:C1H87_10430"/>
<dbReference type="GO" id="GO:0003677">
    <property type="term" value="F:DNA binding"/>
    <property type="evidence" value="ECO:0007669"/>
    <property type="project" value="InterPro"/>
</dbReference>
<keyword evidence="3" id="KW-1185">Reference proteome</keyword>
<organism evidence="2 3">
    <name type="scientific">Flavivirga eckloniae</name>
    <dbReference type="NCBI Taxonomy" id="1803846"/>
    <lineage>
        <taxon>Bacteria</taxon>
        <taxon>Pseudomonadati</taxon>
        <taxon>Bacteroidota</taxon>
        <taxon>Flavobacteriia</taxon>
        <taxon>Flavobacteriales</taxon>
        <taxon>Flavobacteriaceae</taxon>
        <taxon>Flavivirga</taxon>
    </lineage>
</organism>
<dbReference type="InterPro" id="IPR010982">
    <property type="entry name" value="Lambda_DNA-bd_dom_sf"/>
</dbReference>